<organism evidence="1 2">
    <name type="scientific">Porites evermanni</name>
    <dbReference type="NCBI Taxonomy" id="104178"/>
    <lineage>
        <taxon>Eukaryota</taxon>
        <taxon>Metazoa</taxon>
        <taxon>Cnidaria</taxon>
        <taxon>Anthozoa</taxon>
        <taxon>Hexacorallia</taxon>
        <taxon>Scleractinia</taxon>
        <taxon>Fungiina</taxon>
        <taxon>Poritidae</taxon>
        <taxon>Porites</taxon>
    </lineage>
</organism>
<evidence type="ECO:0000313" key="1">
    <source>
        <dbReference type="EMBL" id="CAH3159002.1"/>
    </source>
</evidence>
<comment type="caution">
    <text evidence="1">The sequence shown here is derived from an EMBL/GenBank/DDBJ whole genome shotgun (WGS) entry which is preliminary data.</text>
</comment>
<dbReference type="Proteomes" id="UP001159427">
    <property type="component" value="Unassembled WGS sequence"/>
</dbReference>
<name>A0ABN8Q7P7_9CNID</name>
<gene>
    <name evidence="1" type="ORF">PEVE_00003073</name>
</gene>
<dbReference type="EMBL" id="CALNXI010001182">
    <property type="protein sequence ID" value="CAH3159002.1"/>
    <property type="molecule type" value="Genomic_DNA"/>
</dbReference>
<evidence type="ECO:0000313" key="2">
    <source>
        <dbReference type="Proteomes" id="UP001159427"/>
    </source>
</evidence>
<proteinExistence type="predicted"/>
<sequence>MDSDPFGSADSFHYLTVTCSIVPKRVSPLAIDQEMVKLRARAQWVGPGRLPSPWAGKSGLRVSKVNQGGLNAPLDAVTLEQEDIFNSHDVVSLFTKTPIQETLTIIRERLEKGQDLKKRTNIEVDDIMDLT</sequence>
<accession>A0ABN8Q7P7</accession>
<protein>
    <submittedName>
        <fullName evidence="1">Uncharacterized protein</fullName>
    </submittedName>
</protein>
<reference evidence="1 2" key="1">
    <citation type="submission" date="2022-05" db="EMBL/GenBank/DDBJ databases">
        <authorList>
            <consortium name="Genoscope - CEA"/>
            <person name="William W."/>
        </authorList>
    </citation>
    <scope>NUCLEOTIDE SEQUENCE [LARGE SCALE GENOMIC DNA]</scope>
</reference>
<keyword evidence="2" id="KW-1185">Reference proteome</keyword>